<organism evidence="2 3">
    <name type="scientific">Anaeramoeba flamelloides</name>
    <dbReference type="NCBI Taxonomy" id="1746091"/>
    <lineage>
        <taxon>Eukaryota</taxon>
        <taxon>Metamonada</taxon>
        <taxon>Anaeramoebidae</taxon>
        <taxon>Anaeramoeba</taxon>
    </lineage>
</organism>
<feature type="compositionally biased region" description="Basic and acidic residues" evidence="1">
    <location>
        <begin position="129"/>
        <end position="154"/>
    </location>
</feature>
<feature type="region of interest" description="Disordered" evidence="1">
    <location>
        <begin position="124"/>
        <end position="154"/>
    </location>
</feature>
<evidence type="ECO:0000313" key="3">
    <source>
        <dbReference type="Proteomes" id="UP001150062"/>
    </source>
</evidence>
<gene>
    <name evidence="2" type="ORF">M0813_14664</name>
</gene>
<proteinExistence type="predicted"/>
<protein>
    <submittedName>
        <fullName evidence="2">Uncharacterized protein</fullName>
    </submittedName>
</protein>
<evidence type="ECO:0000313" key="2">
    <source>
        <dbReference type="EMBL" id="KAJ6251980.1"/>
    </source>
</evidence>
<reference evidence="2" key="1">
    <citation type="submission" date="2022-08" db="EMBL/GenBank/DDBJ databases">
        <title>Novel sulfate-reducing endosymbionts in the free-living metamonad Anaeramoeba.</title>
        <authorList>
            <person name="Jerlstrom-Hultqvist J."/>
            <person name="Cepicka I."/>
            <person name="Gallot-Lavallee L."/>
            <person name="Salas-Leiva D."/>
            <person name="Curtis B.A."/>
            <person name="Zahonova K."/>
            <person name="Pipaliya S."/>
            <person name="Dacks J."/>
            <person name="Roger A.J."/>
        </authorList>
    </citation>
    <scope>NUCLEOTIDE SEQUENCE</scope>
    <source>
        <strain evidence="2">Schooner1</strain>
    </source>
</reference>
<dbReference type="Proteomes" id="UP001150062">
    <property type="component" value="Unassembled WGS sequence"/>
</dbReference>
<sequence>MDLFNTINRPLNKKKCISSGFSNQFLSLSECVNDQQSFETNQNFLPLNHFSKPQKVSTTNSEPIKLDIDFLVQQAEGIYESNRSKMFSQFEFSPPQISTELNKQNDNCKFGDNFNTKENFIQNKKKKHTQNENENKRESENEKGNETKTKKYKQKKESLSSELLILENEKLLDNRIGIEFETSLNSNSNYLSCKQRESLPFSPPVRTKNPIMYDENFDPVIELGIMQNINQNMSNIKYF</sequence>
<keyword evidence="3" id="KW-1185">Reference proteome</keyword>
<evidence type="ECO:0000256" key="1">
    <source>
        <dbReference type="SAM" id="MobiDB-lite"/>
    </source>
</evidence>
<accession>A0ABQ8Z5H3</accession>
<comment type="caution">
    <text evidence="2">The sequence shown here is derived from an EMBL/GenBank/DDBJ whole genome shotgun (WGS) entry which is preliminary data.</text>
</comment>
<name>A0ABQ8Z5H3_9EUKA</name>
<dbReference type="EMBL" id="JAOAOG010000051">
    <property type="protein sequence ID" value="KAJ6251980.1"/>
    <property type="molecule type" value="Genomic_DNA"/>
</dbReference>